<feature type="compositionally biased region" description="Polar residues" evidence="9">
    <location>
        <begin position="1"/>
        <end position="10"/>
    </location>
</feature>
<reference evidence="12" key="1">
    <citation type="submission" date="2025-08" db="UniProtKB">
        <authorList>
            <consortium name="RefSeq"/>
        </authorList>
    </citation>
    <scope>IDENTIFICATION</scope>
    <source>
        <tissue evidence="12">Thorax and Abdomen</tissue>
    </source>
</reference>
<accession>A0A6J0B918</accession>
<dbReference type="GeneID" id="107217243"/>
<dbReference type="InterPro" id="IPR001356">
    <property type="entry name" value="HD"/>
</dbReference>
<dbReference type="PANTHER" id="PTHR46294">
    <property type="entry name" value="SEGMENTATION PROTEIN EVEN-SKIPPED"/>
    <property type="match status" value="1"/>
</dbReference>
<feature type="DNA-binding region" description="Homeobox" evidence="7">
    <location>
        <begin position="75"/>
        <end position="134"/>
    </location>
</feature>
<keyword evidence="3 7" id="KW-0238">DNA-binding</keyword>
<feature type="compositionally biased region" description="Basic and acidic residues" evidence="9">
    <location>
        <begin position="11"/>
        <end position="23"/>
    </location>
</feature>
<protein>
    <submittedName>
        <fullName evidence="12">Segmentation protein even-skipped</fullName>
    </submittedName>
</protein>
<dbReference type="CDD" id="cd00086">
    <property type="entry name" value="homeodomain"/>
    <property type="match status" value="1"/>
</dbReference>
<evidence type="ECO:0000256" key="7">
    <source>
        <dbReference type="PROSITE-ProRule" id="PRU00108"/>
    </source>
</evidence>
<name>A0A6J0B918_NEOLC</name>
<evidence type="ECO:0000256" key="3">
    <source>
        <dbReference type="ARBA" id="ARBA00023125"/>
    </source>
</evidence>
<evidence type="ECO:0000256" key="1">
    <source>
        <dbReference type="ARBA" id="ARBA00004123"/>
    </source>
</evidence>
<evidence type="ECO:0000313" key="11">
    <source>
        <dbReference type="Proteomes" id="UP000829291"/>
    </source>
</evidence>
<sequence>MQGYQGTFEHQPQEHRDRDREDTVVVDLVPPQYQLSPPNSPPPTRPSSNGGSSAKIHETSPSHQQPPLSSMDSNIRRYRTAFTREQLARLEKEFHRENYVSRPRRCELAAQLQLPESTIKVWFQNRRMKDKRQRQALAWPYAMYADPALAATLLAAATASLPPPPYHNHHHHHHHHQLQHQQTGLPPGGHLQAASPPGYVPAAAAAAAAAYYARYVPYQTHPAHPAPIHRPHLPTQTATTTVPGAGYPPAGLHAHTLSHQLMQTHHHHQQPHQLQSPSSAAATAAAALGPSLHFPSPLSLPSSPPTSGQPTAYATPPPGTPSATYRPELSSPAQSDTSSSEYDCSGTSQAVENKLYVRSTAATTQTQTTTLQTSSSTNEATKIKPPKLFQPYKNDITERT</sequence>
<feature type="region of interest" description="Disordered" evidence="9">
    <location>
        <begin position="1"/>
        <end position="73"/>
    </location>
</feature>
<keyword evidence="2" id="KW-0217">Developmental protein</keyword>
<feature type="compositionally biased region" description="Polar residues" evidence="9">
    <location>
        <begin position="331"/>
        <end position="346"/>
    </location>
</feature>
<feature type="compositionally biased region" description="Low complexity" evidence="9">
    <location>
        <begin position="271"/>
        <end position="301"/>
    </location>
</feature>
<feature type="region of interest" description="Disordered" evidence="9">
    <location>
        <begin position="161"/>
        <end position="196"/>
    </location>
</feature>
<feature type="compositionally biased region" description="Basic residues" evidence="9">
    <location>
        <begin position="167"/>
        <end position="178"/>
    </location>
</feature>
<dbReference type="InterPro" id="IPR052002">
    <property type="entry name" value="Even-skipped_HD"/>
</dbReference>
<dbReference type="Pfam" id="PF00046">
    <property type="entry name" value="Homeodomain"/>
    <property type="match status" value="1"/>
</dbReference>
<dbReference type="PROSITE" id="PS50071">
    <property type="entry name" value="HOMEOBOX_2"/>
    <property type="match status" value="1"/>
</dbReference>
<dbReference type="Gene3D" id="1.10.10.60">
    <property type="entry name" value="Homeodomain-like"/>
    <property type="match status" value="1"/>
</dbReference>
<keyword evidence="5 7" id="KW-0539">Nucleus</keyword>
<evidence type="ECO:0000256" key="2">
    <source>
        <dbReference type="ARBA" id="ARBA00022473"/>
    </source>
</evidence>
<dbReference type="PANTHER" id="PTHR46294:SF4">
    <property type="entry name" value="SEGMENTATION PROTEIN EVEN-SKIPPED"/>
    <property type="match status" value="1"/>
</dbReference>
<feature type="region of interest" description="Disordered" evidence="9">
    <location>
        <begin position="223"/>
        <end position="346"/>
    </location>
</feature>
<feature type="compositionally biased region" description="Polar residues" evidence="9">
    <location>
        <begin position="61"/>
        <end position="73"/>
    </location>
</feature>
<dbReference type="GO" id="GO:0000981">
    <property type="term" value="F:DNA-binding transcription factor activity, RNA polymerase II-specific"/>
    <property type="evidence" value="ECO:0007669"/>
    <property type="project" value="InterPro"/>
</dbReference>
<keyword evidence="4 7" id="KW-0371">Homeobox</keyword>
<comment type="similarity">
    <text evidence="6">Belongs to the even-skipped homeobox family.</text>
</comment>
<dbReference type="InterPro" id="IPR020479">
    <property type="entry name" value="HD_metazoa"/>
</dbReference>
<feature type="domain" description="Homeobox" evidence="10">
    <location>
        <begin position="73"/>
        <end position="133"/>
    </location>
</feature>
<dbReference type="KEGG" id="nlo:107217243"/>
<dbReference type="SUPFAM" id="SSF46689">
    <property type="entry name" value="Homeodomain-like"/>
    <property type="match status" value="1"/>
</dbReference>
<evidence type="ECO:0000256" key="4">
    <source>
        <dbReference type="ARBA" id="ARBA00023155"/>
    </source>
</evidence>
<dbReference type="OrthoDB" id="6159439at2759"/>
<dbReference type="GO" id="GO:0005634">
    <property type="term" value="C:nucleus"/>
    <property type="evidence" value="ECO:0007669"/>
    <property type="project" value="UniProtKB-SubCell"/>
</dbReference>
<comment type="subcellular location">
    <subcellularLocation>
        <location evidence="1 7 8">Nucleus</location>
    </subcellularLocation>
</comment>
<keyword evidence="11" id="KW-1185">Reference proteome</keyword>
<dbReference type="AlphaFoldDB" id="A0A6J0B918"/>
<evidence type="ECO:0000259" key="10">
    <source>
        <dbReference type="PROSITE" id="PS50071"/>
    </source>
</evidence>
<proteinExistence type="inferred from homology"/>
<feature type="region of interest" description="Disordered" evidence="9">
    <location>
        <begin position="359"/>
        <end position="400"/>
    </location>
</feature>
<evidence type="ECO:0000313" key="12">
    <source>
        <dbReference type="RefSeq" id="XP_015510148.2"/>
    </source>
</evidence>
<dbReference type="PROSITE" id="PS00027">
    <property type="entry name" value="HOMEOBOX_1"/>
    <property type="match status" value="1"/>
</dbReference>
<gene>
    <name evidence="12" type="primary">LOC107217243</name>
</gene>
<organism evidence="12">
    <name type="scientific">Neodiprion lecontei</name>
    <name type="common">Redheaded pine sawfly</name>
    <dbReference type="NCBI Taxonomy" id="441921"/>
    <lineage>
        <taxon>Eukaryota</taxon>
        <taxon>Metazoa</taxon>
        <taxon>Ecdysozoa</taxon>
        <taxon>Arthropoda</taxon>
        <taxon>Hexapoda</taxon>
        <taxon>Insecta</taxon>
        <taxon>Pterygota</taxon>
        <taxon>Neoptera</taxon>
        <taxon>Endopterygota</taxon>
        <taxon>Hymenoptera</taxon>
        <taxon>Tenthredinoidea</taxon>
        <taxon>Diprionidae</taxon>
        <taxon>Diprioninae</taxon>
        <taxon>Neodiprion</taxon>
    </lineage>
</organism>
<dbReference type="Proteomes" id="UP000829291">
    <property type="component" value="Chromosome 5"/>
</dbReference>
<dbReference type="InParanoid" id="A0A6J0B918"/>
<dbReference type="GO" id="GO:0000978">
    <property type="term" value="F:RNA polymerase II cis-regulatory region sequence-specific DNA binding"/>
    <property type="evidence" value="ECO:0007669"/>
    <property type="project" value="TreeGrafter"/>
</dbReference>
<dbReference type="InterPro" id="IPR009057">
    <property type="entry name" value="Homeodomain-like_sf"/>
</dbReference>
<dbReference type="InterPro" id="IPR017970">
    <property type="entry name" value="Homeobox_CS"/>
</dbReference>
<feature type="compositionally biased region" description="Low complexity" evidence="9">
    <location>
        <begin position="179"/>
        <end position="196"/>
    </location>
</feature>
<dbReference type="SMART" id="SM00389">
    <property type="entry name" value="HOX"/>
    <property type="match status" value="1"/>
</dbReference>
<feature type="compositionally biased region" description="Low complexity" evidence="9">
    <location>
        <begin position="359"/>
        <end position="377"/>
    </location>
</feature>
<evidence type="ECO:0000256" key="9">
    <source>
        <dbReference type="SAM" id="MobiDB-lite"/>
    </source>
</evidence>
<evidence type="ECO:0000256" key="6">
    <source>
        <dbReference type="ARBA" id="ARBA00038449"/>
    </source>
</evidence>
<evidence type="ECO:0000256" key="8">
    <source>
        <dbReference type="RuleBase" id="RU000682"/>
    </source>
</evidence>
<evidence type="ECO:0000256" key="5">
    <source>
        <dbReference type="ARBA" id="ARBA00023242"/>
    </source>
</evidence>
<dbReference type="RefSeq" id="XP_015510148.2">
    <property type="nucleotide sequence ID" value="XM_015654662.2"/>
</dbReference>
<dbReference type="PRINTS" id="PR00024">
    <property type="entry name" value="HOMEOBOX"/>
</dbReference>